<reference evidence="1 2" key="1">
    <citation type="journal article" date="2023" name="Science">
        <title>Complex scaffold remodeling in plant triterpene biosynthesis.</title>
        <authorList>
            <person name="De La Pena R."/>
            <person name="Hodgson H."/>
            <person name="Liu J.C."/>
            <person name="Stephenson M.J."/>
            <person name="Martin A.C."/>
            <person name="Owen C."/>
            <person name="Harkess A."/>
            <person name="Leebens-Mack J."/>
            <person name="Jimenez L.E."/>
            <person name="Osbourn A."/>
            <person name="Sattely E.S."/>
        </authorList>
    </citation>
    <scope>NUCLEOTIDE SEQUENCE [LARGE SCALE GENOMIC DNA]</scope>
    <source>
        <strain evidence="2">cv. JPN11</strain>
        <tissue evidence="1">Leaf</tissue>
    </source>
</reference>
<comment type="caution">
    <text evidence="1">The sequence shown here is derived from an EMBL/GenBank/DDBJ whole genome shotgun (WGS) entry which is preliminary data.</text>
</comment>
<dbReference type="Proteomes" id="UP001164539">
    <property type="component" value="Chromosome 2"/>
</dbReference>
<keyword evidence="2" id="KW-1185">Reference proteome</keyword>
<sequence length="252" mass="28806">MKLVSFDVNYNAYRALRLQKIECKQLLQKECVFGEQILLVGSEPIIGLWDSSRAIHMDWSDGRIWTVEIDMPIHLSIKFKFILKGSTGDLLWQPGPDRIFQTWETNNTIIIAEDWENAELQVITEENKKELQLNSDLEPAIFHNASDLIGDPLPLANEDVMFRYHFVNAKEKPVVNSNNAGIKAEKTACPAEEPLINTNKELNVEDHVISNKEKCFEDEVTLLLNYEEGPVLLPGLTPLNVIYRVRTLGIIY</sequence>
<accession>A0ACC1YQF7</accession>
<evidence type="ECO:0000313" key="2">
    <source>
        <dbReference type="Proteomes" id="UP001164539"/>
    </source>
</evidence>
<dbReference type="EMBL" id="CM051395">
    <property type="protein sequence ID" value="KAJ4725604.1"/>
    <property type="molecule type" value="Genomic_DNA"/>
</dbReference>
<evidence type="ECO:0000313" key="1">
    <source>
        <dbReference type="EMBL" id="KAJ4725604.1"/>
    </source>
</evidence>
<protein>
    <submittedName>
        <fullName evidence="1">Phosphoglucan, water dikinase, chloroplastic-like protein</fullName>
    </submittedName>
</protein>
<name>A0ACC1YQF7_MELAZ</name>
<organism evidence="1 2">
    <name type="scientific">Melia azedarach</name>
    <name type="common">Chinaberry tree</name>
    <dbReference type="NCBI Taxonomy" id="155640"/>
    <lineage>
        <taxon>Eukaryota</taxon>
        <taxon>Viridiplantae</taxon>
        <taxon>Streptophyta</taxon>
        <taxon>Embryophyta</taxon>
        <taxon>Tracheophyta</taxon>
        <taxon>Spermatophyta</taxon>
        <taxon>Magnoliopsida</taxon>
        <taxon>eudicotyledons</taxon>
        <taxon>Gunneridae</taxon>
        <taxon>Pentapetalae</taxon>
        <taxon>rosids</taxon>
        <taxon>malvids</taxon>
        <taxon>Sapindales</taxon>
        <taxon>Meliaceae</taxon>
        <taxon>Melia</taxon>
    </lineage>
</organism>
<proteinExistence type="predicted"/>
<gene>
    <name evidence="1" type="ORF">OWV82_004449</name>
</gene>